<dbReference type="CDD" id="cd17320">
    <property type="entry name" value="MFS_MdfA_MDR_like"/>
    <property type="match status" value="1"/>
</dbReference>
<evidence type="ECO:0000256" key="2">
    <source>
        <dbReference type="ARBA" id="ARBA00006236"/>
    </source>
</evidence>
<evidence type="ECO:0000313" key="10">
    <source>
        <dbReference type="EMBL" id="GAA4952176.1"/>
    </source>
</evidence>
<feature type="transmembrane region" description="Helical" evidence="8">
    <location>
        <begin position="57"/>
        <end position="76"/>
    </location>
</feature>
<name>A0AAV3U603_9ALTE</name>
<protein>
    <recommendedName>
        <fullName evidence="8">Bcr/CflA family efflux transporter</fullName>
    </recommendedName>
</protein>
<dbReference type="InterPro" id="IPR011701">
    <property type="entry name" value="MFS"/>
</dbReference>
<dbReference type="AlphaFoldDB" id="A0AAV3U603"/>
<keyword evidence="11" id="KW-1185">Reference proteome</keyword>
<comment type="similarity">
    <text evidence="2 8">Belongs to the major facilitator superfamily. Bcr/CmlA family.</text>
</comment>
<keyword evidence="8" id="KW-0997">Cell inner membrane</keyword>
<evidence type="ECO:0000256" key="1">
    <source>
        <dbReference type="ARBA" id="ARBA00004651"/>
    </source>
</evidence>
<keyword evidence="7 8" id="KW-0472">Membrane</keyword>
<dbReference type="Pfam" id="PF07690">
    <property type="entry name" value="MFS_1"/>
    <property type="match status" value="1"/>
</dbReference>
<dbReference type="EMBL" id="BAABLX010000029">
    <property type="protein sequence ID" value="GAA4952176.1"/>
    <property type="molecule type" value="Genomic_DNA"/>
</dbReference>
<dbReference type="InterPro" id="IPR004812">
    <property type="entry name" value="Efflux_drug-R_Bcr/CmlA"/>
</dbReference>
<evidence type="ECO:0000259" key="9">
    <source>
        <dbReference type="PROSITE" id="PS50850"/>
    </source>
</evidence>
<dbReference type="Proteomes" id="UP001409585">
    <property type="component" value="Unassembled WGS sequence"/>
</dbReference>
<accession>A0AAV3U603</accession>
<comment type="caution">
    <text evidence="8">Lacks conserved residue(s) required for the propagation of feature annotation.</text>
</comment>
<evidence type="ECO:0000256" key="8">
    <source>
        <dbReference type="RuleBase" id="RU365088"/>
    </source>
</evidence>
<feature type="transmembrane region" description="Helical" evidence="8">
    <location>
        <begin position="116"/>
        <end position="142"/>
    </location>
</feature>
<feature type="transmembrane region" description="Helical" evidence="8">
    <location>
        <begin position="196"/>
        <end position="220"/>
    </location>
</feature>
<feature type="domain" description="Major facilitator superfamily (MFS) profile" evidence="9">
    <location>
        <begin position="1"/>
        <end position="377"/>
    </location>
</feature>
<evidence type="ECO:0000256" key="5">
    <source>
        <dbReference type="ARBA" id="ARBA00022692"/>
    </source>
</evidence>
<evidence type="ECO:0000313" key="11">
    <source>
        <dbReference type="Proteomes" id="UP001409585"/>
    </source>
</evidence>
<keyword evidence="4" id="KW-1003">Cell membrane</keyword>
<organism evidence="10 11">
    <name type="scientific">Halioxenophilus aromaticivorans</name>
    <dbReference type="NCBI Taxonomy" id="1306992"/>
    <lineage>
        <taxon>Bacteria</taxon>
        <taxon>Pseudomonadati</taxon>
        <taxon>Pseudomonadota</taxon>
        <taxon>Gammaproteobacteria</taxon>
        <taxon>Alteromonadales</taxon>
        <taxon>Alteromonadaceae</taxon>
        <taxon>Halioxenophilus</taxon>
    </lineage>
</organism>
<feature type="transmembrane region" description="Helical" evidence="8">
    <location>
        <begin position="82"/>
        <end position="104"/>
    </location>
</feature>
<dbReference type="InterPro" id="IPR036259">
    <property type="entry name" value="MFS_trans_sf"/>
</dbReference>
<evidence type="ECO:0000256" key="6">
    <source>
        <dbReference type="ARBA" id="ARBA00022989"/>
    </source>
</evidence>
<dbReference type="GO" id="GO:1990961">
    <property type="term" value="P:xenobiotic detoxification by transmembrane export across the plasma membrane"/>
    <property type="evidence" value="ECO:0007669"/>
    <property type="project" value="InterPro"/>
</dbReference>
<reference evidence="11" key="1">
    <citation type="journal article" date="2019" name="Int. J. Syst. Evol. Microbiol.">
        <title>The Global Catalogue of Microorganisms (GCM) 10K type strain sequencing project: providing services to taxonomists for standard genome sequencing and annotation.</title>
        <authorList>
            <consortium name="The Broad Institute Genomics Platform"/>
            <consortium name="The Broad Institute Genome Sequencing Center for Infectious Disease"/>
            <person name="Wu L."/>
            <person name="Ma J."/>
        </authorList>
    </citation>
    <scope>NUCLEOTIDE SEQUENCE [LARGE SCALE GENOMIC DNA]</scope>
    <source>
        <strain evidence="11">JCM 19134</strain>
    </source>
</reference>
<keyword evidence="3 8" id="KW-0813">Transport</keyword>
<evidence type="ECO:0000256" key="4">
    <source>
        <dbReference type="ARBA" id="ARBA00022475"/>
    </source>
</evidence>
<dbReference type="GO" id="GO:0042910">
    <property type="term" value="F:xenobiotic transmembrane transporter activity"/>
    <property type="evidence" value="ECO:0007669"/>
    <property type="project" value="InterPro"/>
</dbReference>
<keyword evidence="5 8" id="KW-0812">Transmembrane</keyword>
<feature type="transmembrane region" description="Helical" evidence="8">
    <location>
        <begin position="354"/>
        <end position="372"/>
    </location>
</feature>
<dbReference type="SUPFAM" id="SSF103473">
    <property type="entry name" value="MFS general substrate transporter"/>
    <property type="match status" value="1"/>
</dbReference>
<proteinExistence type="inferred from homology"/>
<comment type="subcellular location">
    <subcellularLocation>
        <location evidence="8">Cell inner membrane</location>
        <topology evidence="8">Multi-pass membrane protein</topology>
    </subcellularLocation>
    <subcellularLocation>
        <location evidence="1">Cell membrane</location>
        <topology evidence="1">Multi-pass membrane protein</topology>
    </subcellularLocation>
</comment>
<evidence type="ECO:0000256" key="7">
    <source>
        <dbReference type="ARBA" id="ARBA00023136"/>
    </source>
</evidence>
<dbReference type="InterPro" id="IPR050189">
    <property type="entry name" value="MFS_Efflux_Transporters"/>
</dbReference>
<feature type="transmembrane region" description="Helical" evidence="8">
    <location>
        <begin position="329"/>
        <end position="348"/>
    </location>
</feature>
<evidence type="ECO:0000256" key="3">
    <source>
        <dbReference type="ARBA" id="ARBA00022448"/>
    </source>
</evidence>
<feature type="transmembrane region" description="Helical" evidence="8">
    <location>
        <begin position="26"/>
        <end position="45"/>
    </location>
</feature>
<dbReference type="PANTHER" id="PTHR43124:SF3">
    <property type="entry name" value="CHLORAMPHENICOL EFFLUX PUMP RV0191"/>
    <property type="match status" value="1"/>
</dbReference>
<feature type="transmembrane region" description="Helical" evidence="8">
    <location>
        <begin position="266"/>
        <end position="288"/>
    </location>
</feature>
<feature type="transmembrane region" description="Helical" evidence="8">
    <location>
        <begin position="294"/>
        <end position="317"/>
    </location>
</feature>
<dbReference type="NCBIfam" id="TIGR00710">
    <property type="entry name" value="efflux_Bcr_CflA"/>
    <property type="match status" value="1"/>
</dbReference>
<keyword evidence="6 8" id="KW-1133">Transmembrane helix</keyword>
<feature type="transmembrane region" description="Helical" evidence="8">
    <location>
        <begin position="232"/>
        <end position="254"/>
    </location>
</feature>
<dbReference type="GO" id="GO:0005886">
    <property type="term" value="C:plasma membrane"/>
    <property type="evidence" value="ECO:0007669"/>
    <property type="project" value="UniProtKB-SubCell"/>
</dbReference>
<comment type="caution">
    <text evidence="10">The sequence shown here is derived from an EMBL/GenBank/DDBJ whole genome shotgun (WGS) entry which is preliminary data.</text>
</comment>
<dbReference type="PANTHER" id="PTHR43124">
    <property type="entry name" value="PURINE EFFLUX PUMP PBUE"/>
    <property type="match status" value="1"/>
</dbReference>
<gene>
    <name evidence="10" type="ORF">GCM10025791_36020</name>
</gene>
<dbReference type="InterPro" id="IPR020846">
    <property type="entry name" value="MFS_dom"/>
</dbReference>
<sequence>MLGPFSINIYMPSFADMRTSLGVNDVQLQITLSLYFVSFAFMSLWHGMLADSFGRRPVVLVGIAVFTVSTFGIALSDDIHNIYLLRVLQGFSAGAGIVIGRAVIRDVYEGAMAQRVYATVVMLFAIAPAIGPVIGGFLQVHFGWRSPFIFLGGMGAVLSLLTFVLLPETLSHESRQPFSLANVLKGYQQVFSHFRFMSWAISFALMFGGFFIYVLSAPIFLTRHLHLGATQFIWLFGPATAGMMLGSFLSGRLASAWSVRRLLRTGFAVMLFAVVLNVSVCVVNPVSFYWYLPYLFFFTLGMALVQPVIMVLGLDCVPHRRGLGSSVQLFVQTSFNALLSAVIAPLFWNSPLQLALGAATLLALSLMGIYFLRWMTVSGRTPKAEQV</sequence>
<dbReference type="PROSITE" id="PS50850">
    <property type="entry name" value="MFS"/>
    <property type="match status" value="1"/>
</dbReference>
<feature type="transmembrane region" description="Helical" evidence="8">
    <location>
        <begin position="148"/>
        <end position="166"/>
    </location>
</feature>
<dbReference type="Gene3D" id="1.20.1720.10">
    <property type="entry name" value="Multidrug resistance protein D"/>
    <property type="match status" value="1"/>
</dbReference>